<sequence length="260" mass="28030">MMLSTILLVYLLLSCTILTLPAHAQALENAPVPVNGAAFVRARTKLYVQGGVVSLNGNTVAQQNQMFALDLATSWPANNPAWISLKQGPTQAFHSAAMSTDEQTFVTFRTTTAGSGSALSYRYHMGSNTWDQSSVKVQNPRKEGVSAVQDPLSGLVCLAGGCQSDDSQMYVYNIDTDTMSMFSMPSNYMVDRSFYSSVDLKSRKSIVYFGGSSSNNQPSADLIAEYITSTGSWSTLTMMAPRLFLAVDLTVAAMQGIFGS</sequence>
<dbReference type="EMBL" id="JAAAHW010006366">
    <property type="protein sequence ID" value="KAF9962681.1"/>
    <property type="molecule type" value="Genomic_DNA"/>
</dbReference>
<keyword evidence="3" id="KW-1185">Reference proteome</keyword>
<evidence type="ECO:0000313" key="3">
    <source>
        <dbReference type="Proteomes" id="UP000749646"/>
    </source>
</evidence>
<accession>A0A9P6J565</accession>
<proteinExistence type="predicted"/>
<organism evidence="2 3">
    <name type="scientific">Modicella reniformis</name>
    <dbReference type="NCBI Taxonomy" id="1440133"/>
    <lineage>
        <taxon>Eukaryota</taxon>
        <taxon>Fungi</taxon>
        <taxon>Fungi incertae sedis</taxon>
        <taxon>Mucoromycota</taxon>
        <taxon>Mortierellomycotina</taxon>
        <taxon>Mortierellomycetes</taxon>
        <taxon>Mortierellales</taxon>
        <taxon>Mortierellaceae</taxon>
        <taxon>Modicella</taxon>
    </lineage>
</organism>
<protein>
    <recommendedName>
        <fullName evidence="4">Kelch repeat-containing protein</fullName>
    </recommendedName>
</protein>
<keyword evidence="1" id="KW-0732">Signal</keyword>
<evidence type="ECO:0000256" key="1">
    <source>
        <dbReference type="SAM" id="SignalP"/>
    </source>
</evidence>
<dbReference type="Proteomes" id="UP000749646">
    <property type="component" value="Unassembled WGS sequence"/>
</dbReference>
<dbReference type="Gene3D" id="2.120.10.80">
    <property type="entry name" value="Kelch-type beta propeller"/>
    <property type="match status" value="1"/>
</dbReference>
<evidence type="ECO:0008006" key="4">
    <source>
        <dbReference type="Google" id="ProtNLM"/>
    </source>
</evidence>
<name>A0A9P6J565_9FUNG</name>
<dbReference type="InterPro" id="IPR015915">
    <property type="entry name" value="Kelch-typ_b-propeller"/>
</dbReference>
<dbReference type="AlphaFoldDB" id="A0A9P6J565"/>
<evidence type="ECO:0000313" key="2">
    <source>
        <dbReference type="EMBL" id="KAF9962681.1"/>
    </source>
</evidence>
<reference evidence="2" key="1">
    <citation type="journal article" date="2020" name="Fungal Divers.">
        <title>Resolving the Mortierellaceae phylogeny through synthesis of multi-gene phylogenetics and phylogenomics.</title>
        <authorList>
            <person name="Vandepol N."/>
            <person name="Liber J."/>
            <person name="Desiro A."/>
            <person name="Na H."/>
            <person name="Kennedy M."/>
            <person name="Barry K."/>
            <person name="Grigoriev I.V."/>
            <person name="Miller A.N."/>
            <person name="O'Donnell K."/>
            <person name="Stajich J.E."/>
            <person name="Bonito G."/>
        </authorList>
    </citation>
    <scope>NUCLEOTIDE SEQUENCE</scope>
    <source>
        <strain evidence="2">MES-2147</strain>
    </source>
</reference>
<dbReference type="OrthoDB" id="2446102at2759"/>
<gene>
    <name evidence="2" type="ORF">BGZ65_008528</name>
</gene>
<feature type="signal peptide" evidence="1">
    <location>
        <begin position="1"/>
        <end position="26"/>
    </location>
</feature>
<feature type="chain" id="PRO_5040278963" description="Kelch repeat-containing protein" evidence="1">
    <location>
        <begin position="27"/>
        <end position="260"/>
    </location>
</feature>
<comment type="caution">
    <text evidence="2">The sequence shown here is derived from an EMBL/GenBank/DDBJ whole genome shotgun (WGS) entry which is preliminary data.</text>
</comment>
<dbReference type="SUPFAM" id="SSF117281">
    <property type="entry name" value="Kelch motif"/>
    <property type="match status" value="1"/>
</dbReference>